<organism evidence="1 2">
    <name type="scientific">Labilithrix luteola</name>
    <dbReference type="NCBI Taxonomy" id="1391654"/>
    <lineage>
        <taxon>Bacteria</taxon>
        <taxon>Pseudomonadati</taxon>
        <taxon>Myxococcota</taxon>
        <taxon>Polyangia</taxon>
        <taxon>Polyangiales</taxon>
        <taxon>Labilitrichaceae</taxon>
        <taxon>Labilithrix</taxon>
    </lineage>
</organism>
<dbReference type="EMBL" id="CP012333">
    <property type="protein sequence ID" value="AKU93386.1"/>
    <property type="molecule type" value="Genomic_DNA"/>
</dbReference>
<gene>
    <name evidence="1" type="ORF">AKJ09_00050</name>
</gene>
<dbReference type="Proteomes" id="UP000064967">
    <property type="component" value="Chromosome"/>
</dbReference>
<evidence type="ECO:0000313" key="1">
    <source>
        <dbReference type="EMBL" id="AKU93386.1"/>
    </source>
</evidence>
<evidence type="ECO:0000313" key="2">
    <source>
        <dbReference type="Proteomes" id="UP000064967"/>
    </source>
</evidence>
<dbReference type="AlphaFoldDB" id="A0A0K1PJ15"/>
<dbReference type="KEGG" id="llu:AKJ09_00050"/>
<reference evidence="1 2" key="1">
    <citation type="submission" date="2015-08" db="EMBL/GenBank/DDBJ databases">
        <authorList>
            <person name="Babu N.S."/>
            <person name="Beckwith C.J."/>
            <person name="Beseler K.G."/>
            <person name="Brison A."/>
            <person name="Carone J.V."/>
            <person name="Caskin T.P."/>
            <person name="Diamond M."/>
            <person name="Durham M.E."/>
            <person name="Foxe J.M."/>
            <person name="Go M."/>
            <person name="Henderson B.A."/>
            <person name="Jones I.B."/>
            <person name="McGettigan J.A."/>
            <person name="Micheletti S.J."/>
            <person name="Nasrallah M.E."/>
            <person name="Ortiz D."/>
            <person name="Piller C.R."/>
            <person name="Privatt S.R."/>
            <person name="Schneider S.L."/>
            <person name="Sharp S."/>
            <person name="Smith T.C."/>
            <person name="Stanton J.D."/>
            <person name="Ullery H.E."/>
            <person name="Wilson R.J."/>
            <person name="Serrano M.G."/>
            <person name="Buck G."/>
            <person name="Lee V."/>
            <person name="Wang Y."/>
            <person name="Carvalho R."/>
            <person name="Voegtly L."/>
            <person name="Shi R."/>
            <person name="Duckworth R."/>
            <person name="Johnson A."/>
            <person name="Loviza R."/>
            <person name="Walstead R."/>
            <person name="Shah Z."/>
            <person name="Kiflezghi M."/>
            <person name="Wade K."/>
            <person name="Ball S.L."/>
            <person name="Bradley K.W."/>
            <person name="Asai D.J."/>
            <person name="Bowman C.A."/>
            <person name="Russell D.A."/>
            <person name="Pope W.H."/>
            <person name="Jacobs-Sera D."/>
            <person name="Hendrix R.W."/>
            <person name="Hatfull G.F."/>
        </authorList>
    </citation>
    <scope>NUCLEOTIDE SEQUENCE [LARGE SCALE GENOMIC DNA]</scope>
    <source>
        <strain evidence="1 2">DSM 27648</strain>
    </source>
</reference>
<name>A0A0K1PJ15_9BACT</name>
<accession>A0A0K1PJ15</accession>
<sequence length="39" mass="4240">MRMLPAAADRLRAYAQAQGLTLCDVVESWALSLPEASPH</sequence>
<protein>
    <submittedName>
        <fullName evidence="1">Uncharacterized protein</fullName>
    </submittedName>
</protein>
<keyword evidence="2" id="KW-1185">Reference proteome</keyword>
<proteinExistence type="predicted"/>